<dbReference type="EMBL" id="UOEO01000119">
    <property type="protein sequence ID" value="VAW19768.1"/>
    <property type="molecule type" value="Genomic_DNA"/>
</dbReference>
<dbReference type="InterPro" id="IPR046358">
    <property type="entry name" value="Flagellin_C"/>
</dbReference>
<evidence type="ECO:0000259" key="1">
    <source>
        <dbReference type="Pfam" id="PF00700"/>
    </source>
</evidence>
<accession>A0A3B0TP77</accession>
<evidence type="ECO:0000313" key="2">
    <source>
        <dbReference type="EMBL" id="VAW19768.1"/>
    </source>
</evidence>
<dbReference type="Pfam" id="PF00700">
    <property type="entry name" value="Flagellin_C"/>
    <property type="match status" value="1"/>
</dbReference>
<name>A0A3B0TP77_9ZZZZ</name>
<keyword evidence="2" id="KW-0282">Flagellum</keyword>
<dbReference type="Gene3D" id="1.20.1330.10">
    <property type="entry name" value="f41 fragment of flagellin, N-terminal domain"/>
    <property type="match status" value="1"/>
</dbReference>
<proteinExistence type="predicted"/>
<protein>
    <submittedName>
        <fullName evidence="2">Flagellar hook-associated protein FliD</fullName>
    </submittedName>
</protein>
<keyword evidence="2" id="KW-0969">Cilium</keyword>
<gene>
    <name evidence="2" type="ORF">MNBD_ALPHA12-655</name>
</gene>
<organism evidence="2">
    <name type="scientific">hydrothermal vent metagenome</name>
    <dbReference type="NCBI Taxonomy" id="652676"/>
    <lineage>
        <taxon>unclassified sequences</taxon>
        <taxon>metagenomes</taxon>
        <taxon>ecological metagenomes</taxon>
    </lineage>
</organism>
<feature type="domain" description="Flagellin C-terminal" evidence="1">
    <location>
        <begin position="134"/>
        <end position="218"/>
    </location>
</feature>
<dbReference type="SUPFAM" id="SSF64518">
    <property type="entry name" value="Phase 1 flagellin"/>
    <property type="match status" value="1"/>
</dbReference>
<sequence>NTSTGAIDVSAKDTSKSITIAASNPGASRTAADISSAFGLTNAVTAPITTDSVTRQNLETQYNDLLGQISDLTKDASYNGVNLLDTGSLKVTFNETGSSKLDISGVDFSAGGLGLNKLAAGSFQSDTNINATIATLDTATASLRTQASKFGSNLSVVQTRQDFSKSLINTLQTGAANLTLADGNEEAANLLALQTRQSLSTQALSLASRTDQQILSLIR</sequence>
<dbReference type="AlphaFoldDB" id="A0A3B0TP77"/>
<keyword evidence="2" id="KW-0966">Cell projection</keyword>
<feature type="non-terminal residue" evidence="2">
    <location>
        <position position="1"/>
    </location>
</feature>
<reference evidence="2" key="1">
    <citation type="submission" date="2018-06" db="EMBL/GenBank/DDBJ databases">
        <authorList>
            <person name="Zhirakovskaya E."/>
        </authorList>
    </citation>
    <scope>NUCLEOTIDE SEQUENCE</scope>
</reference>